<reference evidence="2" key="1">
    <citation type="journal article" date="2019" name="Int. J. Syst. Evol. Microbiol.">
        <title>The Global Catalogue of Microorganisms (GCM) 10K type strain sequencing project: providing services to taxonomists for standard genome sequencing and annotation.</title>
        <authorList>
            <consortium name="The Broad Institute Genomics Platform"/>
            <consortium name="The Broad Institute Genome Sequencing Center for Infectious Disease"/>
            <person name="Wu L."/>
            <person name="Ma J."/>
        </authorList>
    </citation>
    <scope>NUCLEOTIDE SEQUENCE [LARGE SCALE GENOMIC DNA]</scope>
    <source>
        <strain evidence="2">JCM 17938</strain>
    </source>
</reference>
<dbReference type="RefSeq" id="WP_345353860.1">
    <property type="nucleotide sequence ID" value="NZ_BAABHJ010000006.1"/>
</dbReference>
<dbReference type="Proteomes" id="UP001500212">
    <property type="component" value="Unassembled WGS sequence"/>
</dbReference>
<dbReference type="EMBL" id="BAABHJ010000006">
    <property type="protein sequence ID" value="GAA4607701.1"/>
    <property type="molecule type" value="Genomic_DNA"/>
</dbReference>
<sequence length="59" mass="6278">MTDNARVQRFKNAVNAGDLPEVVRLKEEPAGGPADEQIDVVRTPDGFVAAMGGKVIVVE</sequence>
<organism evidence="1 2">
    <name type="scientific">Actinoallomurus liliacearum</name>
    <dbReference type="NCBI Taxonomy" id="1080073"/>
    <lineage>
        <taxon>Bacteria</taxon>
        <taxon>Bacillati</taxon>
        <taxon>Actinomycetota</taxon>
        <taxon>Actinomycetes</taxon>
        <taxon>Streptosporangiales</taxon>
        <taxon>Thermomonosporaceae</taxon>
        <taxon>Actinoallomurus</taxon>
    </lineage>
</organism>
<proteinExistence type="predicted"/>
<keyword evidence="2" id="KW-1185">Reference proteome</keyword>
<protein>
    <submittedName>
        <fullName evidence="1">Uncharacterized protein</fullName>
    </submittedName>
</protein>
<name>A0ABP8TK90_9ACTN</name>
<accession>A0ABP8TK90</accession>
<gene>
    <name evidence="1" type="ORF">GCM10023195_29520</name>
</gene>
<comment type="caution">
    <text evidence="1">The sequence shown here is derived from an EMBL/GenBank/DDBJ whole genome shotgun (WGS) entry which is preliminary data.</text>
</comment>
<evidence type="ECO:0000313" key="2">
    <source>
        <dbReference type="Proteomes" id="UP001500212"/>
    </source>
</evidence>
<evidence type="ECO:0000313" key="1">
    <source>
        <dbReference type="EMBL" id="GAA4607701.1"/>
    </source>
</evidence>